<feature type="transmembrane region" description="Helical" evidence="2">
    <location>
        <begin position="49"/>
        <end position="71"/>
    </location>
</feature>
<dbReference type="EMBL" id="MCFE01000360">
    <property type="protein sequence ID" value="ORX90777.1"/>
    <property type="molecule type" value="Genomic_DNA"/>
</dbReference>
<dbReference type="InParanoid" id="A0A1Y1XYE6"/>
<keyword evidence="2" id="KW-1133">Transmembrane helix</keyword>
<evidence type="ECO:0000256" key="1">
    <source>
        <dbReference type="SAM" id="MobiDB-lite"/>
    </source>
</evidence>
<feature type="region of interest" description="Disordered" evidence="1">
    <location>
        <begin position="95"/>
        <end position="121"/>
    </location>
</feature>
<dbReference type="AlphaFoldDB" id="A0A1Y1XYE6"/>
<evidence type="ECO:0000313" key="4">
    <source>
        <dbReference type="Proteomes" id="UP000193498"/>
    </source>
</evidence>
<protein>
    <submittedName>
        <fullName evidence="3">Uncharacterized protein</fullName>
    </submittedName>
</protein>
<feature type="compositionally biased region" description="Polar residues" evidence="1">
    <location>
        <begin position="160"/>
        <end position="170"/>
    </location>
</feature>
<name>A0A1Y1XYE6_9FUNG</name>
<evidence type="ECO:0000313" key="3">
    <source>
        <dbReference type="EMBL" id="ORX90777.1"/>
    </source>
</evidence>
<dbReference type="Proteomes" id="UP000193498">
    <property type="component" value="Unassembled WGS sequence"/>
</dbReference>
<reference evidence="3 4" key="1">
    <citation type="submission" date="2016-07" db="EMBL/GenBank/DDBJ databases">
        <title>Pervasive Adenine N6-methylation of Active Genes in Fungi.</title>
        <authorList>
            <consortium name="DOE Joint Genome Institute"/>
            <person name="Mondo S.J."/>
            <person name="Dannebaum R.O."/>
            <person name="Kuo R.C."/>
            <person name="Labutti K."/>
            <person name="Haridas S."/>
            <person name="Kuo A."/>
            <person name="Salamov A."/>
            <person name="Ahrendt S.R."/>
            <person name="Lipzen A."/>
            <person name="Sullivan W."/>
            <person name="Andreopoulos W.B."/>
            <person name="Clum A."/>
            <person name="Lindquist E."/>
            <person name="Daum C."/>
            <person name="Ramamoorthy G.K."/>
            <person name="Gryganskyi A."/>
            <person name="Culley D."/>
            <person name="Magnuson J.K."/>
            <person name="James T.Y."/>
            <person name="O'Malley M.A."/>
            <person name="Stajich J.E."/>
            <person name="Spatafora J.W."/>
            <person name="Visel A."/>
            <person name="Grigoriev I.V."/>
        </authorList>
    </citation>
    <scope>NUCLEOTIDE SEQUENCE [LARGE SCALE GENOMIC DNA]</scope>
    <source>
        <strain evidence="3 4">CBS 931.73</strain>
    </source>
</reference>
<keyword evidence="4" id="KW-1185">Reference proteome</keyword>
<keyword evidence="2" id="KW-0812">Transmembrane</keyword>
<keyword evidence="2" id="KW-0472">Membrane</keyword>
<proteinExistence type="predicted"/>
<evidence type="ECO:0000256" key="2">
    <source>
        <dbReference type="SAM" id="Phobius"/>
    </source>
</evidence>
<sequence>MRLGVFFVATTGLYRLASTLPTSNSTDLVGTTALLKDDEPGKIGTSVPYLQLSLSIITPIIALLACVYFTWKKWRQINETKRRVKLAIRNYLANDREQSTNNNGNSDGPPEYVRRSSQPSLPPQMVKQIDEVVYGRISSTIERPPVNLAQQEELPEYSDGTVTATSSDTVIPQVIDQPVYPNGETASLRTA</sequence>
<feature type="region of interest" description="Disordered" evidence="1">
    <location>
        <begin position="144"/>
        <end position="170"/>
    </location>
</feature>
<organism evidence="3 4">
    <name type="scientific">Basidiobolus meristosporus CBS 931.73</name>
    <dbReference type="NCBI Taxonomy" id="1314790"/>
    <lineage>
        <taxon>Eukaryota</taxon>
        <taxon>Fungi</taxon>
        <taxon>Fungi incertae sedis</taxon>
        <taxon>Zoopagomycota</taxon>
        <taxon>Entomophthoromycotina</taxon>
        <taxon>Basidiobolomycetes</taxon>
        <taxon>Basidiobolales</taxon>
        <taxon>Basidiobolaceae</taxon>
        <taxon>Basidiobolus</taxon>
    </lineage>
</organism>
<accession>A0A1Y1XYE6</accession>
<comment type="caution">
    <text evidence="3">The sequence shown here is derived from an EMBL/GenBank/DDBJ whole genome shotgun (WGS) entry which is preliminary data.</text>
</comment>
<gene>
    <name evidence="3" type="ORF">K493DRAFT_380142</name>
</gene>